<evidence type="ECO:0000313" key="3">
    <source>
        <dbReference type="EMBL" id="WRP18328.1"/>
    </source>
</evidence>
<dbReference type="EMBL" id="CP141615">
    <property type="protein sequence ID" value="WRP18328.1"/>
    <property type="molecule type" value="Genomic_DNA"/>
</dbReference>
<dbReference type="InterPro" id="IPR005531">
    <property type="entry name" value="Asp23"/>
</dbReference>
<dbReference type="Pfam" id="PF03780">
    <property type="entry name" value="Asp23"/>
    <property type="match status" value="1"/>
</dbReference>
<evidence type="ECO:0000256" key="1">
    <source>
        <dbReference type="ARBA" id="ARBA00005721"/>
    </source>
</evidence>
<evidence type="ECO:0000256" key="2">
    <source>
        <dbReference type="SAM" id="MobiDB-lite"/>
    </source>
</evidence>
<comment type="similarity">
    <text evidence="1">Belongs to the asp23 family.</text>
</comment>
<sequence>MVDAEHWPGDERGAGPAPSGDAVGEGMGADASEGFIESQEGELGEVRIANEVVSTIAGLAAVEVEGVAGMTGGLAGGIAEMLGRRNLSRGVRVEVGQHQAAIDLFIVIQYGVRIPDVAWKVQENVKRQIETMTGLEVTEVNVHVQGVQLPQPERTEESRVR</sequence>
<gene>
    <name evidence="3" type="ORF">U7230_04795</name>
</gene>
<keyword evidence="4" id="KW-1185">Reference proteome</keyword>
<proteinExistence type="inferred from homology"/>
<dbReference type="Proteomes" id="UP001332192">
    <property type="component" value="Chromosome"/>
</dbReference>
<evidence type="ECO:0000313" key="4">
    <source>
        <dbReference type="Proteomes" id="UP001332192"/>
    </source>
</evidence>
<feature type="compositionally biased region" description="Basic and acidic residues" evidence="2">
    <location>
        <begin position="1"/>
        <end position="13"/>
    </location>
</feature>
<accession>A0ABZ1C2B9</accession>
<dbReference type="PANTHER" id="PTHR34297:SF2">
    <property type="entry name" value="ASP23_GLS24 FAMILY ENVELOPE STRESS RESPONSE PROTEIN"/>
    <property type="match status" value="1"/>
</dbReference>
<name>A0ABZ1C2B9_9FIRM</name>
<organism evidence="3 4">
    <name type="scientific">Carboxydichorda subterranea</name>
    <dbReference type="NCBI Taxonomy" id="3109565"/>
    <lineage>
        <taxon>Bacteria</taxon>
        <taxon>Bacillati</taxon>
        <taxon>Bacillota</taxon>
        <taxon>Limnochordia</taxon>
        <taxon>Limnochordales</taxon>
        <taxon>Geochordaceae</taxon>
        <taxon>Carboxydichorda</taxon>
    </lineage>
</organism>
<reference evidence="3 4" key="1">
    <citation type="journal article" date="2024" name="Front. Microbiol.">
        <title>Novel thermophilic genera Geochorda gen. nov. and Carboxydochorda gen. nov. from the deep terrestrial subsurface reveal the ecophysiological diversity in the class Limnochordia.</title>
        <authorList>
            <person name="Karnachuk O.V."/>
            <person name="Lukina A.P."/>
            <person name="Avakyan M.R."/>
            <person name="Kadnikov V.V."/>
            <person name="Begmatov S."/>
            <person name="Beletsky A.V."/>
            <person name="Vlasova K.G."/>
            <person name="Novikov A.A."/>
            <person name="Shcherbakova V.A."/>
            <person name="Mardanov A.V."/>
            <person name="Ravin N.V."/>
        </authorList>
    </citation>
    <scope>NUCLEOTIDE SEQUENCE [LARGE SCALE GENOMIC DNA]</scope>
    <source>
        <strain evidence="3 4">L945</strain>
    </source>
</reference>
<dbReference type="PANTHER" id="PTHR34297">
    <property type="entry name" value="HYPOTHETICAL CYTOSOLIC PROTEIN-RELATED"/>
    <property type="match status" value="1"/>
</dbReference>
<protein>
    <submittedName>
        <fullName evidence="3">Asp23/Gls24 family envelope stress response protein</fullName>
    </submittedName>
</protein>
<feature type="region of interest" description="Disordered" evidence="2">
    <location>
        <begin position="1"/>
        <end position="29"/>
    </location>
</feature>